<reference evidence="1" key="1">
    <citation type="submission" date="2022-05" db="EMBL/GenBank/DDBJ databases">
        <title>A methanotrophic Mycobacterium dominates a cave microbial ecosystem.</title>
        <authorList>
            <person name="Van Spanning R.J.M."/>
            <person name="Guan Q."/>
            <person name="Melkonian C."/>
            <person name="Gallant J."/>
            <person name="Polerecky L."/>
            <person name="Flot J.-F."/>
            <person name="Brandt B.W."/>
            <person name="Braster M."/>
            <person name="Iturbe Espinoza P."/>
            <person name="Aerts J."/>
            <person name="Meima-Franke M."/>
            <person name="Piersma S.R."/>
            <person name="Bunduc C."/>
            <person name="Ummels R."/>
            <person name="Pain A."/>
            <person name="Fleming E.J."/>
            <person name="van der Wel N."/>
            <person name="Gherman V.D."/>
            <person name="Sarbu S.M."/>
            <person name="Bodelier P.L.E."/>
            <person name="Bitter W."/>
        </authorList>
    </citation>
    <scope>NUCLEOTIDE SEQUENCE</scope>
    <source>
        <strain evidence="1">Sulfur Cave</strain>
    </source>
</reference>
<sequence length="72" mass="7952">MAPELICVLAFTSVERPAWARRVRVASGGGWAVAEQIRAVAGDRLRRYAPEIRLSAAELNEVRHILGQMPIV</sequence>
<organism evidence="1 2">
    <name type="scientific">Candidatus Mycobacterium methanotrophicum</name>
    <dbReference type="NCBI Taxonomy" id="2943498"/>
    <lineage>
        <taxon>Bacteria</taxon>
        <taxon>Bacillati</taxon>
        <taxon>Actinomycetota</taxon>
        <taxon>Actinomycetes</taxon>
        <taxon>Mycobacteriales</taxon>
        <taxon>Mycobacteriaceae</taxon>
        <taxon>Mycobacterium</taxon>
    </lineage>
</organism>
<dbReference type="Proteomes" id="UP001056610">
    <property type="component" value="Chromosome"/>
</dbReference>
<evidence type="ECO:0008006" key="3">
    <source>
        <dbReference type="Google" id="ProtNLM"/>
    </source>
</evidence>
<keyword evidence="2" id="KW-1185">Reference proteome</keyword>
<name>A0ABY4QI86_9MYCO</name>
<evidence type="ECO:0000313" key="2">
    <source>
        <dbReference type="Proteomes" id="UP001056610"/>
    </source>
</evidence>
<protein>
    <recommendedName>
        <fullName evidence="3">Growth inhibitor PemK</fullName>
    </recommendedName>
</protein>
<proteinExistence type="predicted"/>
<dbReference type="RefSeq" id="WP_219068726.1">
    <property type="nucleotide sequence ID" value="NZ_CAJUXY010000041.1"/>
</dbReference>
<gene>
    <name evidence="1" type="ORF">M5I08_17830</name>
</gene>
<accession>A0ABY4QI86</accession>
<evidence type="ECO:0000313" key="1">
    <source>
        <dbReference type="EMBL" id="UQX10058.1"/>
    </source>
</evidence>
<dbReference type="EMBL" id="CP097320">
    <property type="protein sequence ID" value="UQX10058.1"/>
    <property type="molecule type" value="Genomic_DNA"/>
</dbReference>